<dbReference type="InterPro" id="IPR002575">
    <property type="entry name" value="Aminoglycoside_PTrfase"/>
</dbReference>
<dbReference type="Gene3D" id="3.90.1200.10">
    <property type="match status" value="1"/>
</dbReference>
<dbReference type="InterPro" id="IPR051678">
    <property type="entry name" value="AGP_Transferase"/>
</dbReference>
<dbReference type="PANTHER" id="PTHR21310:SF39">
    <property type="entry name" value="AMINOGLYCOSIDE PHOSPHOTRANSFERASE DOMAIN-CONTAINING PROTEIN"/>
    <property type="match status" value="1"/>
</dbReference>
<evidence type="ECO:0000313" key="2">
    <source>
        <dbReference type="EMBL" id="KAJ8474532.1"/>
    </source>
</evidence>
<proteinExistence type="predicted"/>
<dbReference type="EMBL" id="JAPEVG010000185">
    <property type="protein sequence ID" value="KAJ8474532.1"/>
    <property type="molecule type" value="Genomic_DNA"/>
</dbReference>
<evidence type="ECO:0000313" key="3">
    <source>
        <dbReference type="Proteomes" id="UP001215151"/>
    </source>
</evidence>
<reference evidence="2" key="1">
    <citation type="submission" date="2022-11" db="EMBL/GenBank/DDBJ databases">
        <title>Genome Sequence of Cubamyces cubensis.</title>
        <authorList>
            <person name="Buettner E."/>
        </authorList>
    </citation>
    <scope>NUCLEOTIDE SEQUENCE</scope>
    <source>
        <strain evidence="2">MPL-01</strain>
    </source>
</reference>
<feature type="domain" description="Aminoglycoside phosphotransferase" evidence="1">
    <location>
        <begin position="64"/>
        <end position="250"/>
    </location>
</feature>
<accession>A0AAD7TT88</accession>
<dbReference type="InterPro" id="IPR011009">
    <property type="entry name" value="Kinase-like_dom_sf"/>
</dbReference>
<keyword evidence="3" id="KW-1185">Reference proteome</keyword>
<dbReference type="AlphaFoldDB" id="A0AAD7TT88"/>
<gene>
    <name evidence="2" type="ORF">ONZ51_g7145</name>
</gene>
<protein>
    <recommendedName>
        <fullName evidence="1">Aminoglycoside phosphotransferase domain-containing protein</fullName>
    </recommendedName>
</protein>
<sequence>MDLPRWAEISSLSEDELYAAFRNTTHTFPPSFLVHRNSVRRIAIDAVMKVGSLEDSELLAMTLVAEQTTIPVPIIRKVFGQGRDRAVVMDYIPGKTLADCWQDLSIWRRVHVIWKIHGYIRQLRRVRSPYTLGGVVFPGPVAQEPQMCYGPMFAREYGGGPFSSYQELTAWFMHKLDVNRRFAKFPPESEQIVFDSSLPLVFTHLDINPSNIIVGDDSRVWLIDWEFAGFYPQWFEYVTMRQSCDFLGRWKLWVVGFMAGFYERQLRFIGSIGWALNTGVLL</sequence>
<name>A0AAD7TT88_9APHY</name>
<organism evidence="2 3">
    <name type="scientific">Trametes cubensis</name>
    <dbReference type="NCBI Taxonomy" id="1111947"/>
    <lineage>
        <taxon>Eukaryota</taxon>
        <taxon>Fungi</taxon>
        <taxon>Dikarya</taxon>
        <taxon>Basidiomycota</taxon>
        <taxon>Agaricomycotina</taxon>
        <taxon>Agaricomycetes</taxon>
        <taxon>Polyporales</taxon>
        <taxon>Polyporaceae</taxon>
        <taxon>Trametes</taxon>
    </lineage>
</organism>
<dbReference type="SUPFAM" id="SSF56112">
    <property type="entry name" value="Protein kinase-like (PK-like)"/>
    <property type="match status" value="1"/>
</dbReference>
<comment type="caution">
    <text evidence="2">The sequence shown here is derived from an EMBL/GenBank/DDBJ whole genome shotgun (WGS) entry which is preliminary data.</text>
</comment>
<evidence type="ECO:0000259" key="1">
    <source>
        <dbReference type="Pfam" id="PF01636"/>
    </source>
</evidence>
<dbReference type="PANTHER" id="PTHR21310">
    <property type="entry name" value="AMINOGLYCOSIDE PHOSPHOTRANSFERASE-RELATED-RELATED"/>
    <property type="match status" value="1"/>
</dbReference>
<dbReference type="Proteomes" id="UP001215151">
    <property type="component" value="Unassembled WGS sequence"/>
</dbReference>
<dbReference type="Pfam" id="PF01636">
    <property type="entry name" value="APH"/>
    <property type="match status" value="1"/>
</dbReference>